<evidence type="ECO:0000313" key="1">
    <source>
        <dbReference type="EMBL" id="KEZ21508.1"/>
    </source>
</evidence>
<accession>A0A084EU66</accession>
<organism evidence="1 2">
    <name type="scientific">Sphingobium yanoikuyae</name>
    <name type="common">Sphingomonas yanoikuyae</name>
    <dbReference type="NCBI Taxonomy" id="13690"/>
    <lineage>
        <taxon>Bacteria</taxon>
        <taxon>Pseudomonadati</taxon>
        <taxon>Pseudomonadota</taxon>
        <taxon>Alphaproteobacteria</taxon>
        <taxon>Sphingomonadales</taxon>
        <taxon>Sphingomonadaceae</taxon>
        <taxon>Sphingobium</taxon>
    </lineage>
</organism>
<dbReference type="RefSeq" id="WP_037516069.1">
    <property type="nucleotide sequence ID" value="NZ_JGVR01000001.1"/>
</dbReference>
<dbReference type="Proteomes" id="UP000028534">
    <property type="component" value="Unassembled WGS sequence"/>
</dbReference>
<proteinExistence type="predicted"/>
<gene>
    <name evidence="1" type="ORF">CP98_00186</name>
</gene>
<reference evidence="1 2" key="1">
    <citation type="submission" date="2014-03" db="EMBL/GenBank/DDBJ databases">
        <title>Genome sequence of Sphingobium yanoikuyae B1.</title>
        <authorList>
            <person name="Gan H.M."/>
            <person name="Gan H.Y."/>
            <person name="Savka M.A."/>
        </authorList>
    </citation>
    <scope>NUCLEOTIDE SEQUENCE [LARGE SCALE GENOMIC DNA]</scope>
    <source>
        <strain evidence="1 2">B1</strain>
    </source>
</reference>
<dbReference type="PATRIC" id="fig|13690.10.peg.189"/>
<sequence>MIITLSDLLAGIRARKTTLGIIDTPERAKQMRNTGLRRTPRKRAMLDRIDERTRAVGVERSAEHDIKLGGK</sequence>
<name>A0A084EU66_SPHYA</name>
<dbReference type="AlphaFoldDB" id="A0A084EU66"/>
<protein>
    <submittedName>
        <fullName evidence="1">Uncharacterized protein</fullName>
    </submittedName>
</protein>
<dbReference type="eggNOG" id="ENOG502ZZPP">
    <property type="taxonomic scope" value="Bacteria"/>
</dbReference>
<comment type="caution">
    <text evidence="1">The sequence shown here is derived from an EMBL/GenBank/DDBJ whole genome shotgun (WGS) entry which is preliminary data.</text>
</comment>
<evidence type="ECO:0000313" key="2">
    <source>
        <dbReference type="Proteomes" id="UP000028534"/>
    </source>
</evidence>
<dbReference type="EMBL" id="JGVR01000001">
    <property type="protein sequence ID" value="KEZ21508.1"/>
    <property type="molecule type" value="Genomic_DNA"/>
</dbReference>